<dbReference type="Proteomes" id="UP000237061">
    <property type="component" value="Unassembled WGS sequence"/>
</dbReference>
<dbReference type="RefSeq" id="WP_103467566.1">
    <property type="nucleotide sequence ID" value="NZ_PPXC01000026.1"/>
</dbReference>
<sequence length="99" mass="10966">MTAMQPARPGQAELAPTRSSADLPSRATKVVVIEAGIEIHGYMVARQGNRVRVVWAVASGRHRHRAFPDETVFRPGNTCRWNGYLISDDQLAAIRQAVR</sequence>
<reference evidence="2 3" key="1">
    <citation type="submission" date="2018-01" db="EMBL/GenBank/DDBJ databases">
        <title>Arthrobacter sp. nov., from glaciers in China.</title>
        <authorList>
            <person name="Liu Q."/>
            <person name="Xin Y.-H."/>
        </authorList>
    </citation>
    <scope>NUCLEOTIDE SEQUENCE [LARGE SCALE GENOMIC DNA]</scope>
    <source>
        <strain evidence="2 3">HLT2-12-2</strain>
    </source>
</reference>
<proteinExistence type="predicted"/>
<name>A0A2S3ZQX8_ARTGL</name>
<feature type="region of interest" description="Disordered" evidence="1">
    <location>
        <begin position="1"/>
        <end position="23"/>
    </location>
</feature>
<keyword evidence="3" id="KW-1185">Reference proteome</keyword>
<evidence type="ECO:0000256" key="1">
    <source>
        <dbReference type="SAM" id="MobiDB-lite"/>
    </source>
</evidence>
<organism evidence="2 3">
    <name type="scientific">Arthrobacter glacialis</name>
    <dbReference type="NCBI Taxonomy" id="1664"/>
    <lineage>
        <taxon>Bacteria</taxon>
        <taxon>Bacillati</taxon>
        <taxon>Actinomycetota</taxon>
        <taxon>Actinomycetes</taxon>
        <taxon>Micrococcales</taxon>
        <taxon>Micrococcaceae</taxon>
        <taxon>Arthrobacter</taxon>
    </lineage>
</organism>
<evidence type="ECO:0000313" key="2">
    <source>
        <dbReference type="EMBL" id="POH71636.1"/>
    </source>
</evidence>
<dbReference type="EMBL" id="PPXC01000026">
    <property type="protein sequence ID" value="POH71636.1"/>
    <property type="molecule type" value="Genomic_DNA"/>
</dbReference>
<accession>A0A2S3ZQX8</accession>
<comment type="caution">
    <text evidence="2">The sequence shown here is derived from an EMBL/GenBank/DDBJ whole genome shotgun (WGS) entry which is preliminary data.</text>
</comment>
<gene>
    <name evidence="2" type="ORF">CVS27_19795</name>
</gene>
<evidence type="ECO:0000313" key="3">
    <source>
        <dbReference type="Proteomes" id="UP000237061"/>
    </source>
</evidence>
<dbReference type="AlphaFoldDB" id="A0A2S3ZQX8"/>
<protein>
    <submittedName>
        <fullName evidence="2">Uncharacterized protein</fullName>
    </submittedName>
</protein>